<dbReference type="PROSITE" id="PS51253">
    <property type="entry name" value="HTH_CENPB"/>
    <property type="match status" value="1"/>
</dbReference>
<evidence type="ECO:0000313" key="4">
    <source>
        <dbReference type="EMBL" id="KAF1963984.1"/>
    </source>
</evidence>
<sequence length="116" mass="13317">MDKASQVLSQGLPPGVAVSYRALADHGDVPRSTLHSHAHGRRSMEEKARSQQYLHPWEEDALVKFLLQMSDLGQPVRIKFIPFLAFCITRERTETSRPCKPPNKNWARAFEKRHPE</sequence>
<name>A0A6A5UH64_9PLEO</name>
<keyword evidence="1" id="KW-0238">DNA-binding</keyword>
<dbReference type="GO" id="GO:0003677">
    <property type="term" value="F:DNA binding"/>
    <property type="evidence" value="ECO:0007669"/>
    <property type="project" value="UniProtKB-KW"/>
</dbReference>
<feature type="non-terminal residue" evidence="4">
    <location>
        <position position="116"/>
    </location>
</feature>
<keyword evidence="5" id="KW-1185">Reference proteome</keyword>
<protein>
    <recommendedName>
        <fullName evidence="3">HTH CENPB-type domain-containing protein</fullName>
    </recommendedName>
</protein>
<organism evidence="4 5">
    <name type="scientific">Bimuria novae-zelandiae CBS 107.79</name>
    <dbReference type="NCBI Taxonomy" id="1447943"/>
    <lineage>
        <taxon>Eukaryota</taxon>
        <taxon>Fungi</taxon>
        <taxon>Dikarya</taxon>
        <taxon>Ascomycota</taxon>
        <taxon>Pezizomycotina</taxon>
        <taxon>Dothideomycetes</taxon>
        <taxon>Pleosporomycetidae</taxon>
        <taxon>Pleosporales</taxon>
        <taxon>Massarineae</taxon>
        <taxon>Didymosphaeriaceae</taxon>
        <taxon>Bimuria</taxon>
    </lineage>
</organism>
<dbReference type="AlphaFoldDB" id="A0A6A5UH64"/>
<proteinExistence type="predicted"/>
<dbReference type="Proteomes" id="UP000800036">
    <property type="component" value="Unassembled WGS sequence"/>
</dbReference>
<reference evidence="4" key="1">
    <citation type="journal article" date="2020" name="Stud. Mycol.">
        <title>101 Dothideomycetes genomes: a test case for predicting lifestyles and emergence of pathogens.</title>
        <authorList>
            <person name="Haridas S."/>
            <person name="Albert R."/>
            <person name="Binder M."/>
            <person name="Bloem J."/>
            <person name="Labutti K."/>
            <person name="Salamov A."/>
            <person name="Andreopoulos B."/>
            <person name="Baker S."/>
            <person name="Barry K."/>
            <person name="Bills G."/>
            <person name="Bluhm B."/>
            <person name="Cannon C."/>
            <person name="Castanera R."/>
            <person name="Culley D."/>
            <person name="Daum C."/>
            <person name="Ezra D."/>
            <person name="Gonzalez J."/>
            <person name="Henrissat B."/>
            <person name="Kuo A."/>
            <person name="Liang C."/>
            <person name="Lipzen A."/>
            <person name="Lutzoni F."/>
            <person name="Magnuson J."/>
            <person name="Mondo S."/>
            <person name="Nolan M."/>
            <person name="Ohm R."/>
            <person name="Pangilinan J."/>
            <person name="Park H.-J."/>
            <person name="Ramirez L."/>
            <person name="Alfaro M."/>
            <person name="Sun H."/>
            <person name="Tritt A."/>
            <person name="Yoshinaga Y."/>
            <person name="Zwiers L.-H."/>
            <person name="Turgeon B."/>
            <person name="Goodwin S."/>
            <person name="Spatafora J."/>
            <person name="Crous P."/>
            <person name="Grigoriev I."/>
        </authorList>
    </citation>
    <scope>NUCLEOTIDE SEQUENCE</scope>
    <source>
        <strain evidence="4">CBS 107.79</strain>
    </source>
</reference>
<dbReference type="EMBL" id="ML976823">
    <property type="protein sequence ID" value="KAF1963984.1"/>
    <property type="molecule type" value="Genomic_DNA"/>
</dbReference>
<feature type="region of interest" description="Disordered" evidence="2">
    <location>
        <begin position="94"/>
        <end position="116"/>
    </location>
</feature>
<accession>A0A6A5UH64</accession>
<gene>
    <name evidence="4" type="ORF">BU23DRAFT_395750</name>
</gene>
<dbReference type="InterPro" id="IPR006600">
    <property type="entry name" value="HTH_CenpB_DNA-bd_dom"/>
</dbReference>
<feature type="region of interest" description="Disordered" evidence="2">
    <location>
        <begin position="28"/>
        <end position="51"/>
    </location>
</feature>
<evidence type="ECO:0000259" key="3">
    <source>
        <dbReference type="PROSITE" id="PS51253"/>
    </source>
</evidence>
<evidence type="ECO:0000256" key="1">
    <source>
        <dbReference type="ARBA" id="ARBA00023125"/>
    </source>
</evidence>
<feature type="domain" description="HTH CENPB-type" evidence="3">
    <location>
        <begin position="46"/>
        <end position="116"/>
    </location>
</feature>
<evidence type="ECO:0000256" key="2">
    <source>
        <dbReference type="SAM" id="MobiDB-lite"/>
    </source>
</evidence>
<dbReference type="OrthoDB" id="5420958at2759"/>
<evidence type="ECO:0000313" key="5">
    <source>
        <dbReference type="Proteomes" id="UP000800036"/>
    </source>
</evidence>